<keyword evidence="5" id="KW-0472">Membrane</keyword>
<evidence type="ECO:0000256" key="3">
    <source>
        <dbReference type="ARBA" id="ARBA00022490"/>
    </source>
</evidence>
<dbReference type="Proteomes" id="UP001085076">
    <property type="component" value="Unassembled WGS sequence"/>
</dbReference>
<evidence type="ECO:0000256" key="1">
    <source>
        <dbReference type="ARBA" id="ARBA00004496"/>
    </source>
</evidence>
<organism evidence="7 8">
    <name type="scientific">Dioscorea zingiberensis</name>
    <dbReference type="NCBI Taxonomy" id="325984"/>
    <lineage>
        <taxon>Eukaryota</taxon>
        <taxon>Viridiplantae</taxon>
        <taxon>Streptophyta</taxon>
        <taxon>Embryophyta</taxon>
        <taxon>Tracheophyta</taxon>
        <taxon>Spermatophyta</taxon>
        <taxon>Magnoliopsida</taxon>
        <taxon>Liliopsida</taxon>
        <taxon>Dioscoreales</taxon>
        <taxon>Dioscoreaceae</taxon>
        <taxon>Dioscorea</taxon>
    </lineage>
</organism>
<dbReference type="SUPFAM" id="SSF52833">
    <property type="entry name" value="Thioredoxin-like"/>
    <property type="match status" value="1"/>
</dbReference>
<comment type="subcellular location">
    <subcellularLocation>
        <location evidence="1">Cytoplasm</location>
    </subcellularLocation>
</comment>
<evidence type="ECO:0000256" key="5">
    <source>
        <dbReference type="SAM" id="Phobius"/>
    </source>
</evidence>
<dbReference type="SUPFAM" id="SSF53187">
    <property type="entry name" value="Zn-dependent exopeptidases"/>
    <property type="match status" value="1"/>
</dbReference>
<gene>
    <name evidence="7" type="ORF">J5N97_000195</name>
</gene>
<dbReference type="GO" id="GO:0005737">
    <property type="term" value="C:cytoplasm"/>
    <property type="evidence" value="ECO:0007669"/>
    <property type="project" value="UniProtKB-SubCell"/>
</dbReference>
<dbReference type="Pfam" id="PF00462">
    <property type="entry name" value="Glutaredoxin"/>
    <property type="match status" value="1"/>
</dbReference>
<feature type="transmembrane region" description="Helical" evidence="5">
    <location>
        <begin position="41"/>
        <end position="60"/>
    </location>
</feature>
<dbReference type="EMBL" id="JAGGNH010000021">
    <property type="protein sequence ID" value="KAJ0961446.1"/>
    <property type="molecule type" value="Genomic_DNA"/>
</dbReference>
<dbReference type="PROSITE" id="PS51354">
    <property type="entry name" value="GLUTAREDOXIN_2"/>
    <property type="match status" value="1"/>
</dbReference>
<dbReference type="InterPro" id="IPR036249">
    <property type="entry name" value="Thioredoxin-like_sf"/>
</dbReference>
<keyword evidence="5" id="KW-1133">Transmembrane helix</keyword>
<dbReference type="Gene3D" id="3.40.630.10">
    <property type="entry name" value="Zn peptidases"/>
    <property type="match status" value="1"/>
</dbReference>
<comment type="similarity">
    <text evidence="2">Belongs to the glutaredoxin family. CC-type subfamily.</text>
</comment>
<evidence type="ECO:0000256" key="4">
    <source>
        <dbReference type="ARBA" id="ARBA00023284"/>
    </source>
</evidence>
<feature type="domain" description="Glutaredoxin" evidence="6">
    <location>
        <begin position="42"/>
        <end position="85"/>
    </location>
</feature>
<keyword evidence="4" id="KW-0676">Redox-active center</keyword>
<dbReference type="OrthoDB" id="418495at2759"/>
<evidence type="ECO:0000256" key="2">
    <source>
        <dbReference type="ARBA" id="ARBA00007568"/>
    </source>
</evidence>
<comment type="caution">
    <text evidence="7">The sequence shown here is derived from an EMBL/GenBank/DDBJ whole genome shotgun (WGS) entry which is preliminary data.</text>
</comment>
<evidence type="ECO:0000313" key="7">
    <source>
        <dbReference type="EMBL" id="KAJ0961446.1"/>
    </source>
</evidence>
<evidence type="ECO:0000313" key="8">
    <source>
        <dbReference type="Proteomes" id="UP001085076"/>
    </source>
</evidence>
<dbReference type="InterPro" id="IPR002109">
    <property type="entry name" value="Glutaredoxin"/>
</dbReference>
<evidence type="ECO:0000259" key="6">
    <source>
        <dbReference type="Pfam" id="PF00462"/>
    </source>
</evidence>
<dbReference type="Gene3D" id="3.40.30.10">
    <property type="entry name" value="Glutaredoxin"/>
    <property type="match status" value="1"/>
</dbReference>
<proteinExistence type="inferred from homology"/>
<dbReference type="PANTHER" id="PTHR10168">
    <property type="entry name" value="GLUTAREDOXIN"/>
    <property type="match status" value="1"/>
</dbReference>
<dbReference type="InterPro" id="IPR011905">
    <property type="entry name" value="GlrX-like_pln_2"/>
</dbReference>
<keyword evidence="5" id="KW-0812">Transmembrane</keyword>
<name>A0A9D5BVI1_9LILI</name>
<dbReference type="AlphaFoldDB" id="A0A9D5BVI1"/>
<keyword evidence="8" id="KW-1185">Reference proteome</keyword>
<reference evidence="7 8" key="1">
    <citation type="journal article" date="2022" name="Hortic Res">
        <title>The genome of Dioscorea zingiberensis sheds light on the biosynthesis, origin and evolution of the medicinally important diosgenin saponins.</title>
        <authorList>
            <person name="Li Y."/>
            <person name="Tan C."/>
            <person name="Li Z."/>
            <person name="Guo J."/>
            <person name="Li S."/>
            <person name="Chen X."/>
            <person name="Wang C."/>
            <person name="Dai X."/>
            <person name="Yang H."/>
            <person name="Song W."/>
            <person name="Hou L."/>
            <person name="Xu J."/>
            <person name="Tong Z."/>
            <person name="Xu A."/>
            <person name="Yuan X."/>
            <person name="Wang W."/>
            <person name="Yang Q."/>
            <person name="Chen L."/>
            <person name="Sun Z."/>
            <person name="Wang K."/>
            <person name="Pan B."/>
            <person name="Chen J."/>
            <person name="Bao Y."/>
            <person name="Liu F."/>
            <person name="Qi X."/>
            <person name="Gang D.R."/>
            <person name="Wen J."/>
            <person name="Li J."/>
        </authorList>
    </citation>
    <scope>NUCLEOTIDE SEQUENCE [LARGE SCALE GENOMIC DNA]</scope>
    <source>
        <strain evidence="7">Dzin_1.0</strain>
    </source>
</reference>
<sequence>MHPYIEEKEEIILDNEEMMEMEMEMRSSWNERVRRMASGNAVVVFSLSGCCMCHVVKTLLHGLGVGPTVYELDLLENGGEEIKAVLFQLLLTTPNSSSSPGGASPRRMHSFLFCFLWFELLSIFCCSLLKETMRLLFQPAEEGGAGAFHMIKDCALDGVDAIFGNM</sequence>
<accession>A0A9D5BVI1</accession>
<keyword evidence="3" id="KW-0963">Cytoplasm</keyword>
<protein>
    <recommendedName>
        <fullName evidence="6">Glutaredoxin domain-containing protein</fullName>
    </recommendedName>
</protein>
<feature type="transmembrane region" description="Helical" evidence="5">
    <location>
        <begin position="108"/>
        <end position="129"/>
    </location>
</feature>